<evidence type="ECO:0000313" key="4">
    <source>
        <dbReference type="EMBL" id="KAL0859427.1"/>
    </source>
</evidence>
<evidence type="ECO:0000313" key="5">
    <source>
        <dbReference type="Proteomes" id="UP001549920"/>
    </source>
</evidence>
<dbReference type="InterPro" id="IPR005552">
    <property type="entry name" value="Scramblase"/>
</dbReference>
<evidence type="ECO:0000256" key="1">
    <source>
        <dbReference type="ARBA" id="ARBA00005350"/>
    </source>
</evidence>
<dbReference type="EMBL" id="JBEUOH010000027">
    <property type="protein sequence ID" value="KAL0859427.1"/>
    <property type="molecule type" value="Genomic_DNA"/>
</dbReference>
<keyword evidence="2" id="KW-0106">Calcium</keyword>
<dbReference type="AlphaFoldDB" id="A0ABD0S7C2"/>
<name>A0ABD0S7C2_LOXSC</name>
<dbReference type="Proteomes" id="UP001549921">
    <property type="component" value="Unassembled WGS sequence"/>
</dbReference>
<accession>A0ABD0S7C2</accession>
<organism evidence="3 6">
    <name type="scientific">Loxostege sticticalis</name>
    <name type="common">Beet webworm moth</name>
    <dbReference type="NCBI Taxonomy" id="481309"/>
    <lineage>
        <taxon>Eukaryota</taxon>
        <taxon>Metazoa</taxon>
        <taxon>Ecdysozoa</taxon>
        <taxon>Arthropoda</taxon>
        <taxon>Hexapoda</taxon>
        <taxon>Insecta</taxon>
        <taxon>Pterygota</taxon>
        <taxon>Neoptera</taxon>
        <taxon>Endopterygota</taxon>
        <taxon>Lepidoptera</taxon>
        <taxon>Glossata</taxon>
        <taxon>Ditrysia</taxon>
        <taxon>Pyraloidea</taxon>
        <taxon>Crambidae</taxon>
        <taxon>Pyraustinae</taxon>
        <taxon>Loxostege</taxon>
    </lineage>
</organism>
<gene>
    <name evidence="4" type="ORF">ABMA27_010606</name>
    <name evidence="3" type="ORF">ABMA28_010814</name>
</gene>
<evidence type="ECO:0000313" key="6">
    <source>
        <dbReference type="Proteomes" id="UP001549921"/>
    </source>
</evidence>
<proteinExistence type="inferred from homology"/>
<evidence type="ECO:0000313" key="3">
    <source>
        <dbReference type="EMBL" id="KAL0809966.1"/>
    </source>
</evidence>
<dbReference type="Pfam" id="PF03803">
    <property type="entry name" value="Scramblase"/>
    <property type="match status" value="1"/>
</dbReference>
<reference evidence="5 6" key="1">
    <citation type="submission" date="2024-06" db="EMBL/GenBank/DDBJ databases">
        <title>A chromosome-level genome assembly of beet webworm, Loxostege sticticalis.</title>
        <authorList>
            <person name="Zhang Y."/>
        </authorList>
    </citation>
    <scope>NUCLEOTIDE SEQUENCE [LARGE SCALE GENOMIC DNA]</scope>
    <source>
        <strain evidence="4">AQ026</strain>
        <strain evidence="3">AQ028</strain>
        <tissue evidence="3">Male pupae</tissue>
        <tissue evidence="4">Whole body</tissue>
    </source>
</reference>
<keyword evidence="5" id="KW-1185">Reference proteome</keyword>
<protein>
    <recommendedName>
        <fullName evidence="2">Phospholipid scramblase</fullName>
    </recommendedName>
</protein>
<keyword evidence="2" id="KW-0449">Lipoprotein</keyword>
<evidence type="ECO:0000256" key="2">
    <source>
        <dbReference type="RuleBase" id="RU363116"/>
    </source>
</evidence>
<comment type="function">
    <text evidence="2">May mediate accelerated ATP-independent bidirectional transbilayer migration of phospholipids upon binding calcium ions that results in a loss of phospholipid asymmetry in the plasma membrane.</text>
</comment>
<comment type="cofactor">
    <cofactor evidence="2">
        <name>Ca(2+)</name>
        <dbReference type="ChEBI" id="CHEBI:29108"/>
    </cofactor>
</comment>
<dbReference type="PANTHER" id="PTHR23248">
    <property type="entry name" value="PHOSPHOLIPID SCRAMBLASE-RELATED"/>
    <property type="match status" value="1"/>
</dbReference>
<comment type="caution">
    <text evidence="3">The sequence shown here is derived from an EMBL/GenBank/DDBJ whole genome shotgun (WGS) entry which is preliminary data.</text>
</comment>
<dbReference type="Proteomes" id="UP001549920">
    <property type="component" value="Unassembled WGS sequence"/>
</dbReference>
<dbReference type="PANTHER" id="PTHR23248:SF4">
    <property type="entry name" value="PHOSPHOLIPID SCRAMBLASE"/>
    <property type="match status" value="1"/>
</dbReference>
<dbReference type="EMBL" id="JBEDNZ010000027">
    <property type="protein sequence ID" value="KAL0809966.1"/>
    <property type="molecule type" value="Genomic_DNA"/>
</dbReference>
<comment type="similarity">
    <text evidence="1 2">Belongs to the phospholipid scramblase family.</text>
</comment>
<sequence length="253" mass="29014">MMQATPIPAAQTQPFTEIYKPIEPEPKVAVQETVEELLPLPRVLQDLSSVDRLLITKRLRVKNVLFLRGKKNRFFVRTPDQTLVYTVEEENSWWVGYFAYGLRPLQLHVTNALGNEVMRINRPFACTGRILPCQLQHIQVFAPPGNSIGTIEQQWAAIRPIYLVKNRDGDNLFWIRGPYITVSCFRDVQFQIMRSDGTHVGATCKRWQGLAHALFMAPVIDRFGVAFERGLSEVEKGLLLAATLLMDYMYYDV</sequence>
<keyword evidence="2" id="KW-0564">Palmitate</keyword>